<name>A0ABW5P999_9BACL</name>
<sequence length="56" mass="6670">MYALVHERLCNQREIWFVDDQNKNFNEVKLLGWNTLLADENGDWVQKITSLLNCET</sequence>
<evidence type="ECO:0000313" key="1">
    <source>
        <dbReference type="EMBL" id="MFD2610837.1"/>
    </source>
</evidence>
<accession>A0ABW5P999</accession>
<organism evidence="1 2">
    <name type="scientific">Paenibacillus gansuensis</name>
    <dbReference type="NCBI Taxonomy" id="306542"/>
    <lineage>
        <taxon>Bacteria</taxon>
        <taxon>Bacillati</taxon>
        <taxon>Bacillota</taxon>
        <taxon>Bacilli</taxon>
        <taxon>Bacillales</taxon>
        <taxon>Paenibacillaceae</taxon>
        <taxon>Paenibacillus</taxon>
    </lineage>
</organism>
<dbReference type="EMBL" id="JBHUME010000001">
    <property type="protein sequence ID" value="MFD2610837.1"/>
    <property type="molecule type" value="Genomic_DNA"/>
</dbReference>
<dbReference type="RefSeq" id="WP_377598947.1">
    <property type="nucleotide sequence ID" value="NZ_JBHUME010000001.1"/>
</dbReference>
<keyword evidence="2" id="KW-1185">Reference proteome</keyword>
<gene>
    <name evidence="1" type="ORF">ACFSUF_00200</name>
</gene>
<proteinExistence type="predicted"/>
<comment type="caution">
    <text evidence="1">The sequence shown here is derived from an EMBL/GenBank/DDBJ whole genome shotgun (WGS) entry which is preliminary data.</text>
</comment>
<evidence type="ECO:0000313" key="2">
    <source>
        <dbReference type="Proteomes" id="UP001597541"/>
    </source>
</evidence>
<protein>
    <submittedName>
        <fullName evidence="1">Uncharacterized protein</fullName>
    </submittedName>
</protein>
<reference evidence="2" key="1">
    <citation type="journal article" date="2019" name="Int. J. Syst. Evol. Microbiol.">
        <title>The Global Catalogue of Microorganisms (GCM) 10K type strain sequencing project: providing services to taxonomists for standard genome sequencing and annotation.</title>
        <authorList>
            <consortium name="The Broad Institute Genomics Platform"/>
            <consortium name="The Broad Institute Genome Sequencing Center for Infectious Disease"/>
            <person name="Wu L."/>
            <person name="Ma J."/>
        </authorList>
    </citation>
    <scope>NUCLEOTIDE SEQUENCE [LARGE SCALE GENOMIC DNA]</scope>
    <source>
        <strain evidence="2">KCTC 3950</strain>
    </source>
</reference>
<dbReference type="Proteomes" id="UP001597541">
    <property type="component" value="Unassembled WGS sequence"/>
</dbReference>